<dbReference type="EMBL" id="AP017424">
    <property type="protein sequence ID" value="BAU81627.1"/>
    <property type="molecule type" value="Genomic_DNA"/>
</dbReference>
<dbReference type="InterPro" id="IPR029058">
    <property type="entry name" value="AB_hydrolase_fold"/>
</dbReference>
<dbReference type="Proteomes" id="UP000217676">
    <property type="component" value="Chromosome"/>
</dbReference>
<dbReference type="Gene3D" id="3.40.50.1820">
    <property type="entry name" value="alpha/beta hydrolase"/>
    <property type="match status" value="1"/>
</dbReference>
<sequence>MRTHRVLSGDDPFLSLERGLRLAETWGGTVADVIPDGGHLATRDGHGPWAHVAALIERHAGTTPRTAEDHAPSAR</sequence>
<dbReference type="Pfam" id="PF06821">
    <property type="entry name" value="Ser_hydrolase"/>
    <property type="match status" value="1"/>
</dbReference>
<dbReference type="SUPFAM" id="SSF53474">
    <property type="entry name" value="alpha/beta-Hydrolases"/>
    <property type="match status" value="1"/>
</dbReference>
<organism evidence="1 2">
    <name type="scientific">Streptomyces laurentii</name>
    <dbReference type="NCBI Taxonomy" id="39478"/>
    <lineage>
        <taxon>Bacteria</taxon>
        <taxon>Bacillati</taxon>
        <taxon>Actinomycetota</taxon>
        <taxon>Actinomycetes</taxon>
        <taxon>Kitasatosporales</taxon>
        <taxon>Streptomycetaceae</taxon>
        <taxon>Streptomyces</taxon>
    </lineage>
</organism>
<name>A0A160NT62_STRLU</name>
<dbReference type="InterPro" id="IPR010662">
    <property type="entry name" value="RBBP9/YdeN"/>
</dbReference>
<dbReference type="GO" id="GO:0016787">
    <property type="term" value="F:hydrolase activity"/>
    <property type="evidence" value="ECO:0007669"/>
    <property type="project" value="InterPro"/>
</dbReference>
<dbReference type="KEGG" id="slau:SLA_0673"/>
<dbReference type="AlphaFoldDB" id="A0A160NT62"/>
<reference evidence="1 2" key="1">
    <citation type="journal article" date="2016" name="Genome Announc.">
        <title>Complete Genome Sequence of Thiostrepton-Producing Streptomyces laurentii ATCC 31255.</title>
        <authorList>
            <person name="Doi K."/>
            <person name="Fujino Y."/>
            <person name="Nagayoshi Y."/>
            <person name="Ohshima T."/>
            <person name="Ogata S."/>
        </authorList>
    </citation>
    <scope>NUCLEOTIDE SEQUENCE [LARGE SCALE GENOMIC DNA]</scope>
    <source>
        <strain evidence="1 2">ATCC 31255</strain>
    </source>
</reference>
<protein>
    <submittedName>
        <fullName evidence="1">Esterase</fullName>
    </submittedName>
</protein>
<keyword evidence="2" id="KW-1185">Reference proteome</keyword>
<evidence type="ECO:0000313" key="1">
    <source>
        <dbReference type="EMBL" id="BAU81627.1"/>
    </source>
</evidence>
<accession>A0A160NT62</accession>
<gene>
    <name evidence="1" type="ORF">SLA_0673</name>
</gene>
<proteinExistence type="predicted"/>
<evidence type="ECO:0000313" key="2">
    <source>
        <dbReference type="Proteomes" id="UP000217676"/>
    </source>
</evidence>